<dbReference type="Proteomes" id="UP000647172">
    <property type="component" value="Unassembled WGS sequence"/>
</dbReference>
<comment type="caution">
    <text evidence="2">The sequence shown here is derived from an EMBL/GenBank/DDBJ whole genome shotgun (WGS) entry which is preliminary data.</text>
</comment>
<feature type="region of interest" description="Disordered" evidence="1">
    <location>
        <begin position="55"/>
        <end position="78"/>
    </location>
</feature>
<sequence>MPAELATRQRPSIYAKSVRHVSISESTPTGAQPFFPYVTAKWQAKWSPADTHVTGGFPTRSGPALAHVRRRQPTATRRPVDQIYAVMAAAPSPG</sequence>
<evidence type="ECO:0000313" key="3">
    <source>
        <dbReference type="Proteomes" id="UP000647172"/>
    </source>
</evidence>
<evidence type="ECO:0000256" key="1">
    <source>
        <dbReference type="SAM" id="MobiDB-lite"/>
    </source>
</evidence>
<dbReference type="EMBL" id="BOMQ01000008">
    <property type="protein sequence ID" value="GIE46934.1"/>
    <property type="molecule type" value="Genomic_DNA"/>
</dbReference>
<name>A0A919J9L6_9ACTN</name>
<accession>A0A919J9L6</accession>
<gene>
    <name evidence="2" type="ORF">Ani05nite_04680</name>
</gene>
<evidence type="ECO:0000313" key="2">
    <source>
        <dbReference type="EMBL" id="GIE46934.1"/>
    </source>
</evidence>
<keyword evidence="3" id="KW-1185">Reference proteome</keyword>
<protein>
    <submittedName>
        <fullName evidence="2">Uncharacterized protein</fullName>
    </submittedName>
</protein>
<proteinExistence type="predicted"/>
<dbReference type="AlphaFoldDB" id="A0A919J9L6"/>
<reference evidence="2" key="1">
    <citation type="submission" date="2021-01" db="EMBL/GenBank/DDBJ databases">
        <title>Whole genome shotgun sequence of Actinoplanes nipponensis NBRC 14063.</title>
        <authorList>
            <person name="Komaki H."/>
            <person name="Tamura T."/>
        </authorList>
    </citation>
    <scope>NUCLEOTIDE SEQUENCE</scope>
    <source>
        <strain evidence="2">NBRC 14063</strain>
    </source>
</reference>
<organism evidence="2 3">
    <name type="scientific">Actinoplanes nipponensis</name>
    <dbReference type="NCBI Taxonomy" id="135950"/>
    <lineage>
        <taxon>Bacteria</taxon>
        <taxon>Bacillati</taxon>
        <taxon>Actinomycetota</taxon>
        <taxon>Actinomycetes</taxon>
        <taxon>Micromonosporales</taxon>
        <taxon>Micromonosporaceae</taxon>
        <taxon>Actinoplanes</taxon>
    </lineage>
</organism>